<dbReference type="SUPFAM" id="SSF53901">
    <property type="entry name" value="Thiolase-like"/>
    <property type="match status" value="2"/>
</dbReference>
<reference evidence="4" key="1">
    <citation type="submission" date="2020-10" db="EMBL/GenBank/DDBJ databases">
        <title>Feather gene expression reveals the developmental basis of iridescence in African starlings.</title>
        <authorList>
            <person name="Rubenstein D.R."/>
        </authorList>
    </citation>
    <scope>NUCLEOTIDE SEQUENCE</scope>
    <source>
        <strain evidence="4">SS15</strain>
        <tissue evidence="4">Liver</tissue>
    </source>
</reference>
<keyword evidence="1" id="KW-0808">Transferase</keyword>
<feature type="compositionally biased region" description="Polar residues" evidence="2">
    <location>
        <begin position="84"/>
        <end position="94"/>
    </location>
</feature>
<comment type="caution">
    <text evidence="4">The sequence shown here is derived from an EMBL/GenBank/DDBJ whole genome shotgun (WGS) entry which is preliminary data.</text>
</comment>
<dbReference type="Gene3D" id="3.40.47.10">
    <property type="match status" value="2"/>
</dbReference>
<feature type="domain" description="Ketosynthase family 3 (KS3)" evidence="3">
    <location>
        <begin position="201"/>
        <end position="719"/>
    </location>
</feature>
<dbReference type="InterPro" id="IPR020841">
    <property type="entry name" value="PKS_Beta-ketoAc_synthase_dom"/>
</dbReference>
<feature type="region of interest" description="Disordered" evidence="2">
    <location>
        <begin position="172"/>
        <end position="196"/>
    </location>
</feature>
<dbReference type="OrthoDB" id="329835at2759"/>
<feature type="compositionally biased region" description="Basic and acidic residues" evidence="2">
    <location>
        <begin position="58"/>
        <end position="83"/>
    </location>
</feature>
<evidence type="ECO:0000313" key="4">
    <source>
        <dbReference type="EMBL" id="KAG0134602.1"/>
    </source>
</evidence>
<dbReference type="PANTHER" id="PTHR45681:SF8">
    <property type="entry name" value="CARRIER DOMAIN-CONTAINING PROTEIN"/>
    <property type="match status" value="1"/>
</dbReference>
<dbReference type="EMBL" id="JADDUC010000004">
    <property type="protein sequence ID" value="KAG0134602.1"/>
    <property type="molecule type" value="Genomic_DNA"/>
</dbReference>
<reference evidence="5 6" key="2">
    <citation type="journal article" date="2021" name="J. Hered.">
        <title>Feather Gene Expression Elucidates the Developmental Basis of Plumage Iridescence in African Starlings.</title>
        <authorList>
            <person name="Rubenstein D.R."/>
            <person name="Corvelo A."/>
            <person name="MacManes M.D."/>
            <person name="Maia R."/>
            <person name="Narzisi G."/>
            <person name="Rousaki A."/>
            <person name="Vandenabeele P."/>
            <person name="Shawkey M.D."/>
            <person name="Solomon J."/>
        </authorList>
    </citation>
    <scope>NUCLEOTIDE SEQUENCE [LARGE SCALE GENOMIC DNA]</scope>
    <source>
        <strain evidence="5">SS15</strain>
    </source>
</reference>
<evidence type="ECO:0000259" key="3">
    <source>
        <dbReference type="PROSITE" id="PS52004"/>
    </source>
</evidence>
<feature type="region of interest" description="Disordered" evidence="2">
    <location>
        <begin position="41"/>
        <end position="94"/>
    </location>
</feature>
<dbReference type="Pfam" id="PF00109">
    <property type="entry name" value="ketoacyl-synt"/>
    <property type="match status" value="2"/>
</dbReference>
<dbReference type="GO" id="GO:0016746">
    <property type="term" value="F:acyltransferase activity"/>
    <property type="evidence" value="ECO:0007669"/>
    <property type="project" value="InterPro"/>
</dbReference>
<sequence>ASVLAAECDSERPLAAERRSRKRGCRRALERSKRLQAQELLAAQQGRERDTELQAEAKLAERDRKKEEEEVSHGTGSHREKTTEAVSSRDTLQSDGKRSLLMDCSGTLDRASGLLTLPASSLRPYLSTCIQPCLPLSLPTTVILVVTSSRLLALLPSPSHLVSSCPLQVLSPGRQRAQPPPRGCPQHSQTSGAQEMEIESADEVAIVGIGCNFPGGEGIDSFWKVLEEGKNCTIEIPAERFNAKEWYDADDNKPGKICTTRAALLDEFNTFDNHLFGINNMEAERMDPQQKLLIECTYKALEDAGVPVESVSGSRTVYRLSQEDLAHMHFLKDVVIVCGNQQSECIQNVSEIDHENISFHILSVASLFRKAPLKELQKTVHAWISSMDVKQFRNLSGCVFQQPENFEGLHSVTSYFTCTSVPLAVLRRQKDMGVLSDIPLYEPQQQLFKQNAVYVVVGGLTGLGFETIISLKSRFVSVISEDFRNKIEMSEETEVSETAFLKSEDYITSLVSDLTGVNTDELTMNTPLSSLGIDSIFNTFDNHLFGINNMEAEHMDLQQKLLIECTYKALEDAGVPVESVSGTRTGSLPGVACRAFTTSERAVVATAALALFNTSLPVGRREGEAVATTPALLSSARLARERHETSNANYNRGYGKSHPQGAQRVGNEQEGDNEHRPGSNDNVLNSVLHYYQLEEHLHSARAETTEEGKVEQRSLLIEP</sequence>
<protein>
    <recommendedName>
        <fullName evidence="3">Ketosynthase family 3 (KS3) domain-containing protein</fullName>
    </recommendedName>
</protein>
<dbReference type="InterPro" id="IPR014030">
    <property type="entry name" value="Ketoacyl_synth_N"/>
</dbReference>
<feature type="region of interest" description="Disordered" evidence="2">
    <location>
        <begin position="646"/>
        <end position="682"/>
    </location>
</feature>
<name>A0A835U102_9PASS</name>
<keyword evidence="6" id="KW-1185">Reference proteome</keyword>
<dbReference type="EMBL" id="JADDUC020000001">
    <property type="protein sequence ID" value="KAI1242636.1"/>
    <property type="molecule type" value="Genomic_DNA"/>
</dbReference>
<dbReference type="PROSITE" id="PS52004">
    <property type="entry name" value="KS3_2"/>
    <property type="match status" value="1"/>
</dbReference>
<evidence type="ECO:0000256" key="1">
    <source>
        <dbReference type="ARBA" id="ARBA00022679"/>
    </source>
</evidence>
<accession>A0A835U102</accession>
<dbReference type="AlphaFoldDB" id="A0A835U102"/>
<dbReference type="InterPro" id="IPR050444">
    <property type="entry name" value="Polyketide_Synthase"/>
</dbReference>
<evidence type="ECO:0000313" key="6">
    <source>
        <dbReference type="Proteomes" id="UP000618051"/>
    </source>
</evidence>
<dbReference type="InterPro" id="IPR016039">
    <property type="entry name" value="Thiolase-like"/>
</dbReference>
<feature type="compositionally biased region" description="Basic and acidic residues" evidence="2">
    <location>
        <begin position="9"/>
        <end position="18"/>
    </location>
</feature>
<feature type="region of interest" description="Disordered" evidence="2">
    <location>
        <begin position="1"/>
        <end position="27"/>
    </location>
</feature>
<reference evidence="5" key="3">
    <citation type="submission" date="2022-01" db="EMBL/GenBank/DDBJ databases">
        <authorList>
            <person name="Rubenstein D.R."/>
        </authorList>
    </citation>
    <scope>NUCLEOTIDE SEQUENCE</scope>
    <source>
        <strain evidence="5">SS15</strain>
        <tissue evidence="5">Liver</tissue>
    </source>
</reference>
<dbReference type="PANTHER" id="PTHR45681">
    <property type="entry name" value="POLYKETIDE SYNTHASE 44-RELATED"/>
    <property type="match status" value="1"/>
</dbReference>
<dbReference type="SMART" id="SM00825">
    <property type="entry name" value="PKS_KS"/>
    <property type="match status" value="1"/>
</dbReference>
<gene>
    <name evidence="5" type="ORF">IHE44_0000173</name>
    <name evidence="4" type="ORF">IHE44_007864</name>
</gene>
<evidence type="ECO:0000313" key="5">
    <source>
        <dbReference type="EMBL" id="KAI1242636.1"/>
    </source>
</evidence>
<feature type="non-terminal residue" evidence="4">
    <location>
        <position position="719"/>
    </location>
</feature>
<organism evidence="4">
    <name type="scientific">Lamprotornis superbus</name>
    <dbReference type="NCBI Taxonomy" id="245042"/>
    <lineage>
        <taxon>Eukaryota</taxon>
        <taxon>Metazoa</taxon>
        <taxon>Chordata</taxon>
        <taxon>Craniata</taxon>
        <taxon>Vertebrata</taxon>
        <taxon>Euteleostomi</taxon>
        <taxon>Archelosauria</taxon>
        <taxon>Archosauria</taxon>
        <taxon>Dinosauria</taxon>
        <taxon>Saurischia</taxon>
        <taxon>Theropoda</taxon>
        <taxon>Coelurosauria</taxon>
        <taxon>Aves</taxon>
        <taxon>Neognathae</taxon>
        <taxon>Neoaves</taxon>
        <taxon>Telluraves</taxon>
        <taxon>Australaves</taxon>
        <taxon>Passeriformes</taxon>
        <taxon>Sturnidae</taxon>
        <taxon>Lamprotornis</taxon>
    </lineage>
</organism>
<proteinExistence type="predicted"/>
<dbReference type="Proteomes" id="UP000618051">
    <property type="component" value="Unassembled WGS sequence"/>
</dbReference>
<evidence type="ECO:0000256" key="2">
    <source>
        <dbReference type="SAM" id="MobiDB-lite"/>
    </source>
</evidence>